<dbReference type="AlphaFoldDB" id="A0A3N2Q4T5"/>
<name>A0A3N2Q4T5_SODAK</name>
<dbReference type="RefSeq" id="XP_028469522.1">
    <property type="nucleotide sequence ID" value="XM_028611467.1"/>
</dbReference>
<dbReference type="EMBL" id="ML119052">
    <property type="protein sequence ID" value="ROT41716.1"/>
    <property type="molecule type" value="Genomic_DNA"/>
</dbReference>
<accession>A0A3N2Q4T5</accession>
<evidence type="ECO:0000313" key="1">
    <source>
        <dbReference type="EMBL" id="ROT41716.1"/>
    </source>
</evidence>
<sequence>MLRLFAFLELESLTPSLFPWLAWSELLELTRPDSSSHATASLCQQLHRPPLSKRLDTGFNLQQIMWLSCIRTDAWTDGCTLYFVTL</sequence>
<proteinExistence type="predicted"/>
<evidence type="ECO:0000313" key="2">
    <source>
        <dbReference type="Proteomes" id="UP000272025"/>
    </source>
</evidence>
<dbReference type="Proteomes" id="UP000272025">
    <property type="component" value="Unassembled WGS sequence"/>
</dbReference>
<dbReference type="GeneID" id="39579945"/>
<gene>
    <name evidence="1" type="ORF">SODALDRAFT_331497</name>
</gene>
<protein>
    <submittedName>
        <fullName evidence="1">Uncharacterized protein</fullName>
    </submittedName>
</protein>
<feature type="non-terminal residue" evidence="1">
    <location>
        <position position="86"/>
    </location>
</feature>
<reference evidence="1 2" key="1">
    <citation type="journal article" date="2018" name="Mol. Ecol.">
        <title>The obligate alkalophilic soda-lake fungus Sodiomyces alkalinus has shifted to a protein diet.</title>
        <authorList>
            <person name="Grum-Grzhimaylo A.A."/>
            <person name="Falkoski D.L."/>
            <person name="van den Heuvel J."/>
            <person name="Valero-Jimenez C.A."/>
            <person name="Min B."/>
            <person name="Choi I.G."/>
            <person name="Lipzen A."/>
            <person name="Daum C.G."/>
            <person name="Aanen D.K."/>
            <person name="Tsang A."/>
            <person name="Henrissat B."/>
            <person name="Bilanenko E.N."/>
            <person name="de Vries R.P."/>
            <person name="van Kan J.A.L."/>
            <person name="Grigoriev I.V."/>
            <person name="Debets A.J.M."/>
        </authorList>
    </citation>
    <scope>NUCLEOTIDE SEQUENCE [LARGE SCALE GENOMIC DNA]</scope>
    <source>
        <strain evidence="1 2">F11</strain>
    </source>
</reference>
<organism evidence="1 2">
    <name type="scientific">Sodiomyces alkalinus (strain CBS 110278 / VKM F-3762 / F11)</name>
    <name type="common">Alkaliphilic filamentous fungus</name>
    <dbReference type="NCBI Taxonomy" id="1314773"/>
    <lineage>
        <taxon>Eukaryota</taxon>
        <taxon>Fungi</taxon>
        <taxon>Dikarya</taxon>
        <taxon>Ascomycota</taxon>
        <taxon>Pezizomycotina</taxon>
        <taxon>Sordariomycetes</taxon>
        <taxon>Hypocreomycetidae</taxon>
        <taxon>Glomerellales</taxon>
        <taxon>Plectosphaerellaceae</taxon>
        <taxon>Sodiomyces</taxon>
    </lineage>
</organism>
<keyword evidence="2" id="KW-1185">Reference proteome</keyword>